<keyword evidence="1" id="KW-1133">Transmembrane helix</keyword>
<organism evidence="2 3">
    <name type="scientific">Dibothriocephalus latus</name>
    <name type="common">Fish tapeworm</name>
    <name type="synonym">Diphyllobothrium latum</name>
    <dbReference type="NCBI Taxonomy" id="60516"/>
    <lineage>
        <taxon>Eukaryota</taxon>
        <taxon>Metazoa</taxon>
        <taxon>Spiralia</taxon>
        <taxon>Lophotrochozoa</taxon>
        <taxon>Platyhelminthes</taxon>
        <taxon>Cestoda</taxon>
        <taxon>Eucestoda</taxon>
        <taxon>Diphyllobothriidea</taxon>
        <taxon>Diphyllobothriidae</taxon>
        <taxon>Dibothriocephalus</taxon>
    </lineage>
</organism>
<proteinExistence type="predicted"/>
<name>A0A3P6QJI6_DIBLA</name>
<feature type="transmembrane region" description="Helical" evidence="1">
    <location>
        <begin position="69"/>
        <end position="90"/>
    </location>
</feature>
<accession>A0A3P6QJI6</accession>
<keyword evidence="3" id="KW-1185">Reference proteome</keyword>
<protein>
    <submittedName>
        <fullName evidence="2">Uncharacterized protein</fullName>
    </submittedName>
</protein>
<reference evidence="2 3" key="1">
    <citation type="submission" date="2018-11" db="EMBL/GenBank/DDBJ databases">
        <authorList>
            <consortium name="Pathogen Informatics"/>
        </authorList>
    </citation>
    <scope>NUCLEOTIDE SEQUENCE [LARGE SCALE GENOMIC DNA]</scope>
</reference>
<evidence type="ECO:0000313" key="2">
    <source>
        <dbReference type="EMBL" id="VDK44060.1"/>
    </source>
</evidence>
<evidence type="ECO:0000256" key="1">
    <source>
        <dbReference type="SAM" id="Phobius"/>
    </source>
</evidence>
<keyword evidence="1" id="KW-0812">Transmembrane</keyword>
<evidence type="ECO:0000313" key="3">
    <source>
        <dbReference type="Proteomes" id="UP000281553"/>
    </source>
</evidence>
<dbReference type="EMBL" id="UYRU01009568">
    <property type="protein sequence ID" value="VDK44060.1"/>
    <property type="molecule type" value="Genomic_DNA"/>
</dbReference>
<sequence length="138" mass="15728">MARLKLRREKLSQSLTDTTNDLACRKAELEKWVSATEVAISEAKKTLQAKQVQCEVLAKDIEEYEVSSTVCVVILVLGFLHFLRLIAYLFRSSRHVLFSYFGVGCFSTQDTTQLIHIDSPRQSLLARDHFLYATLCLV</sequence>
<keyword evidence="1" id="KW-0472">Membrane</keyword>
<dbReference type="AlphaFoldDB" id="A0A3P6QJI6"/>
<gene>
    <name evidence="2" type="ORF">DILT_LOCUS1417</name>
</gene>
<dbReference type="Proteomes" id="UP000281553">
    <property type="component" value="Unassembled WGS sequence"/>
</dbReference>